<proteinExistence type="predicted"/>
<keyword evidence="2" id="KW-1185">Reference proteome</keyword>
<dbReference type="OrthoDB" id="3689183at2759"/>
<evidence type="ECO:0000313" key="1">
    <source>
        <dbReference type="EMBL" id="KAF1972503.1"/>
    </source>
</evidence>
<dbReference type="Proteomes" id="UP000800036">
    <property type="component" value="Unassembled WGS sequence"/>
</dbReference>
<dbReference type="AlphaFoldDB" id="A0A6A5V4Y4"/>
<accession>A0A6A5V4Y4</accession>
<dbReference type="EMBL" id="ML976686">
    <property type="protein sequence ID" value="KAF1972503.1"/>
    <property type="molecule type" value="Genomic_DNA"/>
</dbReference>
<name>A0A6A5V4Y4_9PLEO</name>
<protein>
    <submittedName>
        <fullName evidence="1">Uncharacterized protein</fullName>
    </submittedName>
</protein>
<sequence length="56" mass="6795">INYITPLLEYKYNSRTFKHILVIIYCLTKIRYFIPITSLGANKLAFTFISYIYYLY</sequence>
<feature type="non-terminal residue" evidence="1">
    <location>
        <position position="1"/>
    </location>
</feature>
<organism evidence="1 2">
    <name type="scientific">Bimuria novae-zelandiae CBS 107.79</name>
    <dbReference type="NCBI Taxonomy" id="1447943"/>
    <lineage>
        <taxon>Eukaryota</taxon>
        <taxon>Fungi</taxon>
        <taxon>Dikarya</taxon>
        <taxon>Ascomycota</taxon>
        <taxon>Pezizomycotina</taxon>
        <taxon>Dothideomycetes</taxon>
        <taxon>Pleosporomycetidae</taxon>
        <taxon>Pleosporales</taxon>
        <taxon>Massarineae</taxon>
        <taxon>Didymosphaeriaceae</taxon>
        <taxon>Bimuria</taxon>
    </lineage>
</organism>
<evidence type="ECO:0000313" key="2">
    <source>
        <dbReference type="Proteomes" id="UP000800036"/>
    </source>
</evidence>
<reference evidence="1" key="1">
    <citation type="journal article" date="2020" name="Stud. Mycol.">
        <title>101 Dothideomycetes genomes: a test case for predicting lifestyles and emergence of pathogens.</title>
        <authorList>
            <person name="Haridas S."/>
            <person name="Albert R."/>
            <person name="Binder M."/>
            <person name="Bloem J."/>
            <person name="Labutti K."/>
            <person name="Salamov A."/>
            <person name="Andreopoulos B."/>
            <person name="Baker S."/>
            <person name="Barry K."/>
            <person name="Bills G."/>
            <person name="Bluhm B."/>
            <person name="Cannon C."/>
            <person name="Castanera R."/>
            <person name="Culley D."/>
            <person name="Daum C."/>
            <person name="Ezra D."/>
            <person name="Gonzalez J."/>
            <person name="Henrissat B."/>
            <person name="Kuo A."/>
            <person name="Liang C."/>
            <person name="Lipzen A."/>
            <person name="Lutzoni F."/>
            <person name="Magnuson J."/>
            <person name="Mondo S."/>
            <person name="Nolan M."/>
            <person name="Ohm R."/>
            <person name="Pangilinan J."/>
            <person name="Park H.-J."/>
            <person name="Ramirez L."/>
            <person name="Alfaro M."/>
            <person name="Sun H."/>
            <person name="Tritt A."/>
            <person name="Yoshinaga Y."/>
            <person name="Zwiers L.-H."/>
            <person name="Turgeon B."/>
            <person name="Goodwin S."/>
            <person name="Spatafora J."/>
            <person name="Crous P."/>
            <person name="Grigoriev I."/>
        </authorList>
    </citation>
    <scope>NUCLEOTIDE SEQUENCE</scope>
    <source>
        <strain evidence="1">CBS 107.79</strain>
    </source>
</reference>
<gene>
    <name evidence="1" type="ORF">BU23DRAFT_467378</name>
</gene>